<gene>
    <name evidence="1" type="ORF">EXN66_Car012976</name>
</gene>
<sequence length="56" mass="6525">MFHTHLYKTYKHTWSNSAVHQQQLFKLPIRIFHSADSGQASNIVHTTHTCKSVDVF</sequence>
<evidence type="ECO:0000313" key="2">
    <source>
        <dbReference type="Proteomes" id="UP000503349"/>
    </source>
</evidence>
<keyword evidence="2" id="KW-1185">Reference proteome</keyword>
<protein>
    <submittedName>
        <fullName evidence="1">Uncharacterized protein</fullName>
    </submittedName>
</protein>
<reference evidence="2" key="2">
    <citation type="submission" date="2019-02" db="EMBL/GenBank/DDBJ databases">
        <title>Opniocepnalus argus Var Kimnra genome.</title>
        <authorList>
            <person name="Zhou C."/>
            <person name="Xiao S."/>
        </authorList>
    </citation>
    <scope>NUCLEOTIDE SEQUENCE [LARGE SCALE GENOMIC DNA]</scope>
</reference>
<name>A0A6G1Q536_CHAAH</name>
<dbReference type="AlphaFoldDB" id="A0A6G1Q536"/>
<evidence type="ECO:0000313" key="1">
    <source>
        <dbReference type="EMBL" id="KAF3697296.1"/>
    </source>
</evidence>
<dbReference type="EMBL" id="CM015723">
    <property type="protein sequence ID" value="KAF3697296.1"/>
    <property type="molecule type" value="Genomic_DNA"/>
</dbReference>
<organism evidence="1 2">
    <name type="scientific">Channa argus</name>
    <name type="common">Northern snakehead</name>
    <name type="synonym">Ophicephalus argus</name>
    <dbReference type="NCBI Taxonomy" id="215402"/>
    <lineage>
        <taxon>Eukaryota</taxon>
        <taxon>Metazoa</taxon>
        <taxon>Chordata</taxon>
        <taxon>Craniata</taxon>
        <taxon>Vertebrata</taxon>
        <taxon>Euteleostomi</taxon>
        <taxon>Actinopterygii</taxon>
        <taxon>Neopterygii</taxon>
        <taxon>Teleostei</taxon>
        <taxon>Neoteleostei</taxon>
        <taxon>Acanthomorphata</taxon>
        <taxon>Anabantaria</taxon>
        <taxon>Anabantiformes</taxon>
        <taxon>Channoidei</taxon>
        <taxon>Channidae</taxon>
        <taxon>Channa</taxon>
    </lineage>
</organism>
<proteinExistence type="predicted"/>
<reference evidence="1 2" key="1">
    <citation type="submission" date="2019-02" db="EMBL/GenBank/DDBJ databases">
        <title>Opniocepnalus argus genome.</title>
        <authorList>
            <person name="Zhou C."/>
            <person name="Xiao S."/>
        </authorList>
    </citation>
    <scope>NUCLEOTIDE SEQUENCE [LARGE SCALE GENOMIC DNA]</scope>
    <source>
        <strain evidence="1">OARG1902GOOAL</strain>
        <tissue evidence="1">Muscle</tissue>
    </source>
</reference>
<accession>A0A6G1Q536</accession>
<dbReference type="Proteomes" id="UP000503349">
    <property type="component" value="Chromosome 12"/>
</dbReference>